<dbReference type="Pfam" id="PF02668">
    <property type="entry name" value="TauD"/>
    <property type="match status" value="1"/>
</dbReference>
<dbReference type="Gene3D" id="3.60.130.10">
    <property type="entry name" value="Clavaminate synthase-like"/>
    <property type="match status" value="1"/>
</dbReference>
<reference evidence="3 4" key="1">
    <citation type="submission" date="2019-03" db="EMBL/GenBank/DDBJ databases">
        <title>Genomic Encyclopedia of Type Strains, Phase IV (KMG-IV): sequencing the most valuable type-strain genomes for metagenomic binning, comparative biology and taxonomic classification.</title>
        <authorList>
            <person name="Goeker M."/>
        </authorList>
    </citation>
    <scope>NUCLEOTIDE SEQUENCE [LARGE SCALE GENOMIC DNA]</scope>
    <source>
        <strain evidence="3 4">DSM 16326</strain>
    </source>
</reference>
<feature type="domain" description="TauD/TfdA-like" evidence="2">
    <location>
        <begin position="43"/>
        <end position="293"/>
    </location>
</feature>
<keyword evidence="3" id="KW-0223">Dioxygenase</keyword>
<protein>
    <submittedName>
        <fullName evidence="3">TfdA family taurine catabolism dioxygenase TauD</fullName>
    </submittedName>
</protein>
<organism evidence="3 4">
    <name type="scientific">Thiohalophilus thiocyanatoxydans</name>
    <dbReference type="NCBI Taxonomy" id="381308"/>
    <lineage>
        <taxon>Bacteria</taxon>
        <taxon>Pseudomonadati</taxon>
        <taxon>Pseudomonadota</taxon>
        <taxon>Gammaproteobacteria</taxon>
        <taxon>Thiohalomonadales</taxon>
        <taxon>Thiohalophilaceae</taxon>
        <taxon>Thiohalophilus</taxon>
    </lineage>
</organism>
<accession>A0A4V3H4L9</accession>
<keyword evidence="1" id="KW-0560">Oxidoreductase</keyword>
<evidence type="ECO:0000259" key="2">
    <source>
        <dbReference type="Pfam" id="PF02668"/>
    </source>
</evidence>
<dbReference type="InterPro" id="IPR003819">
    <property type="entry name" value="TauD/TfdA-like"/>
</dbReference>
<dbReference type="AlphaFoldDB" id="A0A4V3H4L9"/>
<dbReference type="RefSeq" id="WP_134080265.1">
    <property type="nucleotide sequence ID" value="NZ_SOQX01000001.1"/>
</dbReference>
<keyword evidence="4" id="KW-1185">Reference proteome</keyword>
<evidence type="ECO:0000256" key="1">
    <source>
        <dbReference type="ARBA" id="ARBA00023002"/>
    </source>
</evidence>
<dbReference type="Proteomes" id="UP000294914">
    <property type="component" value="Unassembled WGS sequence"/>
</dbReference>
<evidence type="ECO:0000313" key="4">
    <source>
        <dbReference type="Proteomes" id="UP000294914"/>
    </source>
</evidence>
<proteinExistence type="predicted"/>
<dbReference type="EMBL" id="SOQX01000001">
    <property type="protein sequence ID" value="TDY03675.1"/>
    <property type="molecule type" value="Genomic_DNA"/>
</dbReference>
<dbReference type="InterPro" id="IPR042098">
    <property type="entry name" value="TauD-like_sf"/>
</dbReference>
<gene>
    <name evidence="3" type="ORF">EDC23_0044</name>
</gene>
<sequence length="310" mass="35391">MSRPQHRPDPLASPFSLDNEDRYLRWREQKLLDYPETLGDLLVEINDPRTLSESEHTALLQLCRKANMALYFSKTGTDPDPEIPLSLGRRFGLHELNHNWLADESGLTSLTVRDEGVRQNYIPYTNRAINWHTDGYYNAPNRQIRALNLHVVQQAATGGHNALLDHELAYILLRDKNPEYIRALMNPRIMTIPARIDEGGTVARPAVAGPVFSILPSGDLHMRYTIRVNNVMWADDPLSRDALAYLEEVLHSDSPYIFRGRLESGMGLISNNVLHDRAAFTDDAAHKRHYYRARYFDRLAGTSIADTYTL</sequence>
<dbReference type="GO" id="GO:0016706">
    <property type="term" value="F:2-oxoglutarate-dependent dioxygenase activity"/>
    <property type="evidence" value="ECO:0007669"/>
    <property type="project" value="UniProtKB-ARBA"/>
</dbReference>
<comment type="caution">
    <text evidence="3">The sequence shown here is derived from an EMBL/GenBank/DDBJ whole genome shotgun (WGS) entry which is preliminary data.</text>
</comment>
<dbReference type="OrthoDB" id="9770519at2"/>
<dbReference type="SUPFAM" id="SSF51197">
    <property type="entry name" value="Clavaminate synthase-like"/>
    <property type="match status" value="1"/>
</dbReference>
<evidence type="ECO:0000313" key="3">
    <source>
        <dbReference type="EMBL" id="TDY03675.1"/>
    </source>
</evidence>
<name>A0A4V3H4L9_9GAMM</name>